<comment type="caution">
    <text evidence="1">The sequence shown here is derived from an EMBL/GenBank/DDBJ whole genome shotgun (WGS) entry which is preliminary data.</text>
</comment>
<protein>
    <submittedName>
        <fullName evidence="1">Uncharacterized protein</fullName>
    </submittedName>
</protein>
<dbReference type="AlphaFoldDB" id="A0A0W0ZTV5"/>
<gene>
    <name evidence="1" type="ORF">Ltuc_0462</name>
</gene>
<accession>A0A0W0ZTV5</accession>
<dbReference type="Proteomes" id="UP000054693">
    <property type="component" value="Unassembled WGS sequence"/>
</dbReference>
<evidence type="ECO:0000313" key="1">
    <source>
        <dbReference type="EMBL" id="KTD72615.1"/>
    </source>
</evidence>
<evidence type="ECO:0000313" key="2">
    <source>
        <dbReference type="Proteomes" id="UP000054693"/>
    </source>
</evidence>
<reference evidence="1 2" key="1">
    <citation type="submission" date="2015-11" db="EMBL/GenBank/DDBJ databases">
        <title>Genomic analysis of 38 Legionella species identifies large and diverse effector repertoires.</title>
        <authorList>
            <person name="Burstein D."/>
            <person name="Amaro F."/>
            <person name="Zusman T."/>
            <person name="Lifshitz Z."/>
            <person name="Cohen O."/>
            <person name="Gilbert J.A."/>
            <person name="Pupko T."/>
            <person name="Shuman H.A."/>
            <person name="Segal G."/>
        </authorList>
    </citation>
    <scope>NUCLEOTIDE SEQUENCE [LARGE SCALE GENOMIC DNA]</scope>
    <source>
        <strain evidence="1 2">ATCC 49180</strain>
    </source>
</reference>
<name>A0A0W0ZTV5_9GAMM</name>
<sequence>MDNKNIGPLLEAIDEQIDGIVIHLLKKYSQRHEFSLKFDAHLHEENEAETLTSSI</sequence>
<dbReference type="PATRIC" id="fig|40335.7.peg.480"/>
<dbReference type="RefSeq" id="WP_165480979.1">
    <property type="nucleotide sequence ID" value="NZ_CAAAIP010000001.1"/>
</dbReference>
<dbReference type="EMBL" id="LNZA01000001">
    <property type="protein sequence ID" value="KTD72615.1"/>
    <property type="molecule type" value="Genomic_DNA"/>
</dbReference>
<organism evidence="1 2">
    <name type="scientific">Legionella tucsonensis</name>
    <dbReference type="NCBI Taxonomy" id="40335"/>
    <lineage>
        <taxon>Bacteria</taxon>
        <taxon>Pseudomonadati</taxon>
        <taxon>Pseudomonadota</taxon>
        <taxon>Gammaproteobacteria</taxon>
        <taxon>Legionellales</taxon>
        <taxon>Legionellaceae</taxon>
        <taxon>Legionella</taxon>
    </lineage>
</organism>
<proteinExistence type="predicted"/>
<keyword evidence="2" id="KW-1185">Reference proteome</keyword>